<evidence type="ECO:0000313" key="8">
    <source>
        <dbReference type="EMBL" id="MBT1073245.1"/>
    </source>
</evidence>
<comment type="subcellular location">
    <subcellularLocation>
        <location evidence="1">Cell outer membrane</location>
    </subcellularLocation>
</comment>
<evidence type="ECO:0000256" key="4">
    <source>
        <dbReference type="ARBA" id="ARBA00022452"/>
    </source>
</evidence>
<organism evidence="8 9">
    <name type="scientific">Pelotalea chapellei</name>
    <dbReference type="NCBI Taxonomy" id="44671"/>
    <lineage>
        <taxon>Bacteria</taxon>
        <taxon>Pseudomonadati</taxon>
        <taxon>Thermodesulfobacteriota</taxon>
        <taxon>Desulfuromonadia</taxon>
        <taxon>Geobacterales</taxon>
        <taxon>Geobacteraceae</taxon>
        <taxon>Pelotalea</taxon>
    </lineage>
</organism>
<comment type="similarity">
    <text evidence="2">Belongs to the outer membrane factor (OMF) (TC 1.B.17) family.</text>
</comment>
<keyword evidence="9" id="KW-1185">Reference proteome</keyword>
<evidence type="ECO:0000256" key="1">
    <source>
        <dbReference type="ARBA" id="ARBA00004442"/>
    </source>
</evidence>
<evidence type="ECO:0000256" key="6">
    <source>
        <dbReference type="ARBA" id="ARBA00023136"/>
    </source>
</evidence>
<evidence type="ECO:0000256" key="3">
    <source>
        <dbReference type="ARBA" id="ARBA00022448"/>
    </source>
</evidence>
<dbReference type="Pfam" id="PF02321">
    <property type="entry name" value="OEP"/>
    <property type="match status" value="2"/>
</dbReference>
<dbReference type="Proteomes" id="UP000784128">
    <property type="component" value="Unassembled WGS sequence"/>
</dbReference>
<dbReference type="PANTHER" id="PTHR30026:SF20">
    <property type="entry name" value="OUTER MEMBRANE PROTEIN TOLC"/>
    <property type="match status" value="1"/>
</dbReference>
<evidence type="ECO:0000256" key="2">
    <source>
        <dbReference type="ARBA" id="ARBA00007613"/>
    </source>
</evidence>
<keyword evidence="4" id="KW-1134">Transmembrane beta strand</keyword>
<evidence type="ECO:0000256" key="7">
    <source>
        <dbReference type="ARBA" id="ARBA00023237"/>
    </source>
</evidence>
<dbReference type="InterPro" id="IPR003423">
    <property type="entry name" value="OMP_efflux"/>
</dbReference>
<dbReference type="InterPro" id="IPR051906">
    <property type="entry name" value="TolC-like"/>
</dbReference>
<dbReference type="PANTHER" id="PTHR30026">
    <property type="entry name" value="OUTER MEMBRANE PROTEIN TOLC"/>
    <property type="match status" value="1"/>
</dbReference>
<protein>
    <submittedName>
        <fullName evidence="8">TolC family protein</fullName>
    </submittedName>
</protein>
<keyword evidence="3" id="KW-0813">Transport</keyword>
<proteinExistence type="inferred from homology"/>
<dbReference type="Gene3D" id="1.20.1600.10">
    <property type="entry name" value="Outer membrane efflux proteins (OEP)"/>
    <property type="match status" value="1"/>
</dbReference>
<keyword evidence="6" id="KW-0472">Membrane</keyword>
<accession>A0ABS5UC29</accession>
<evidence type="ECO:0000313" key="9">
    <source>
        <dbReference type="Proteomes" id="UP000784128"/>
    </source>
</evidence>
<evidence type="ECO:0000256" key="5">
    <source>
        <dbReference type="ARBA" id="ARBA00022692"/>
    </source>
</evidence>
<name>A0ABS5UC29_9BACT</name>
<dbReference type="SUPFAM" id="SSF56954">
    <property type="entry name" value="Outer membrane efflux proteins (OEP)"/>
    <property type="match status" value="1"/>
</dbReference>
<dbReference type="EMBL" id="JAHDYS010000018">
    <property type="protein sequence ID" value="MBT1073245.1"/>
    <property type="molecule type" value="Genomic_DNA"/>
</dbReference>
<gene>
    <name evidence="8" type="ORF">KJB30_15730</name>
</gene>
<comment type="caution">
    <text evidence="8">The sequence shown here is derived from an EMBL/GenBank/DDBJ whole genome shotgun (WGS) entry which is preliminary data.</text>
</comment>
<reference evidence="8 9" key="1">
    <citation type="submission" date="2021-05" db="EMBL/GenBank/DDBJ databases">
        <title>The draft genome of Geobacter chapellei DSM 13688.</title>
        <authorList>
            <person name="Xu Z."/>
            <person name="Masuda Y."/>
            <person name="Itoh H."/>
            <person name="Senoo K."/>
        </authorList>
    </citation>
    <scope>NUCLEOTIDE SEQUENCE [LARGE SCALE GENOMIC DNA]</scope>
    <source>
        <strain evidence="8 9">DSM 13688</strain>
    </source>
</reference>
<keyword evidence="5" id="KW-0812">Transmembrane</keyword>
<keyword evidence="7" id="KW-0998">Cell outer membrane</keyword>
<sequence>MRAATIARLGADERLRVARQDARRDVAVAFYDILLAREQRGLALQNREQKTRHQDEAERKYAAGVATDYDVLAARVSAENANPDVIRSENTLKTARDRLRYILAVEGDVDVQGGLEPPAYAAPSFGDAIRTALERRPELKEIRHRKKIADELISVAQADNKPHLDLTGAYGYRRLDVGGASSDGLLWNAGIVLKFPFFDGLKTRGKVAQATSDRTSLEIDEAKLADAVALEVREAIHRVEESREIMNSLTGTVAQAERLLAMAEKGYELGVKIRLEVEDAELNLLQARNNLARAKRDFLTTKVAMERVQGILGE</sequence>